<keyword evidence="4" id="KW-0963">Cytoplasm</keyword>
<keyword evidence="10" id="KW-1185">Reference proteome</keyword>
<dbReference type="Proteomes" id="UP000238479">
    <property type="component" value="Chromosome 1"/>
</dbReference>
<feature type="region of interest" description="Disordered" evidence="7">
    <location>
        <begin position="438"/>
        <end position="459"/>
    </location>
</feature>
<evidence type="ECO:0000256" key="3">
    <source>
        <dbReference type="ARBA" id="ARBA00010042"/>
    </source>
</evidence>
<feature type="compositionally biased region" description="Polar residues" evidence="7">
    <location>
        <begin position="1656"/>
        <end position="1665"/>
    </location>
</feature>
<evidence type="ECO:0000256" key="2">
    <source>
        <dbReference type="ARBA" id="ARBA00004186"/>
    </source>
</evidence>
<evidence type="ECO:0000313" key="10">
    <source>
        <dbReference type="Proteomes" id="UP000238479"/>
    </source>
</evidence>
<dbReference type="InterPro" id="IPR005635">
    <property type="entry name" value="Inner_centromere_prot_ARK-bd"/>
</dbReference>
<keyword evidence="6" id="KW-0539">Nucleus</keyword>
<evidence type="ECO:0000256" key="7">
    <source>
        <dbReference type="SAM" id="MobiDB-lite"/>
    </source>
</evidence>
<feature type="compositionally biased region" description="Basic and acidic residues" evidence="7">
    <location>
        <begin position="995"/>
        <end position="1009"/>
    </location>
</feature>
<dbReference type="OMA" id="TTIECAG"/>
<evidence type="ECO:0000256" key="6">
    <source>
        <dbReference type="ARBA" id="ARBA00023242"/>
    </source>
</evidence>
<dbReference type="Pfam" id="PF03941">
    <property type="entry name" value="INCENP_ARK-bind"/>
    <property type="match status" value="1"/>
</dbReference>
<evidence type="ECO:0000259" key="8">
    <source>
        <dbReference type="Pfam" id="PF03941"/>
    </source>
</evidence>
<protein>
    <submittedName>
        <fullName evidence="9">Putative inner centromere ARK-binding protein</fullName>
    </submittedName>
</protein>
<dbReference type="GO" id="GO:0005819">
    <property type="term" value="C:spindle"/>
    <property type="evidence" value="ECO:0007669"/>
    <property type="project" value="UniProtKB-SubCell"/>
</dbReference>
<keyword evidence="5" id="KW-0206">Cytoskeleton</keyword>
<reference evidence="9 10" key="1">
    <citation type="journal article" date="2018" name="Nat. Genet.">
        <title>The Rosa genome provides new insights in the design of modern roses.</title>
        <authorList>
            <person name="Bendahmane M."/>
        </authorList>
    </citation>
    <scope>NUCLEOTIDE SEQUENCE [LARGE SCALE GENOMIC DNA]</scope>
    <source>
        <strain evidence="10">cv. Old Blush</strain>
    </source>
</reference>
<comment type="caution">
    <text evidence="9">The sequence shown here is derived from an EMBL/GenBank/DDBJ whole genome shotgun (WGS) entry which is preliminary data.</text>
</comment>
<comment type="similarity">
    <text evidence="3">Belongs to the INCENP family.</text>
</comment>
<accession>A0A2P6SC46</accession>
<feature type="region of interest" description="Disordered" evidence="7">
    <location>
        <begin position="281"/>
        <end position="324"/>
    </location>
</feature>
<feature type="region of interest" description="Disordered" evidence="7">
    <location>
        <begin position="134"/>
        <end position="156"/>
    </location>
</feature>
<dbReference type="Gramene" id="PRQ56244">
    <property type="protein sequence ID" value="PRQ56244"/>
    <property type="gene ID" value="RchiOBHm_Chr1g0333641"/>
</dbReference>
<evidence type="ECO:0000313" key="9">
    <source>
        <dbReference type="EMBL" id="PRQ56244.1"/>
    </source>
</evidence>
<evidence type="ECO:0000256" key="1">
    <source>
        <dbReference type="ARBA" id="ARBA00004123"/>
    </source>
</evidence>
<feature type="compositionally biased region" description="Basic residues" evidence="7">
    <location>
        <begin position="1371"/>
        <end position="1387"/>
    </location>
</feature>
<feature type="compositionally biased region" description="Polar residues" evidence="7">
    <location>
        <begin position="312"/>
        <end position="324"/>
    </location>
</feature>
<feature type="region of interest" description="Disordered" evidence="7">
    <location>
        <begin position="1499"/>
        <end position="1689"/>
    </location>
</feature>
<feature type="region of interest" description="Disordered" evidence="7">
    <location>
        <begin position="1368"/>
        <end position="1430"/>
    </location>
</feature>
<feature type="compositionally biased region" description="Basic and acidic residues" evidence="7">
    <location>
        <begin position="1499"/>
        <end position="1538"/>
    </location>
</feature>
<dbReference type="GO" id="GO:0005634">
    <property type="term" value="C:nucleus"/>
    <property type="evidence" value="ECO:0007669"/>
    <property type="project" value="UniProtKB-SubCell"/>
</dbReference>
<feature type="region of interest" description="Disordered" evidence="7">
    <location>
        <begin position="995"/>
        <end position="1019"/>
    </location>
</feature>
<name>A0A2P6SC46_ROSCH</name>
<feature type="compositionally biased region" description="Basic and acidic residues" evidence="7">
    <location>
        <begin position="281"/>
        <end position="302"/>
    </location>
</feature>
<evidence type="ECO:0000256" key="5">
    <source>
        <dbReference type="ARBA" id="ARBA00023212"/>
    </source>
</evidence>
<proteinExistence type="inferred from homology"/>
<feature type="compositionally biased region" description="Polar residues" evidence="7">
    <location>
        <begin position="1611"/>
        <end position="1622"/>
    </location>
</feature>
<dbReference type="InterPro" id="IPR050875">
    <property type="entry name" value="Troponin_I"/>
</dbReference>
<evidence type="ECO:0000256" key="4">
    <source>
        <dbReference type="ARBA" id="ARBA00022490"/>
    </source>
</evidence>
<dbReference type="STRING" id="74649.A0A2P6SC46"/>
<organism evidence="9 10">
    <name type="scientific">Rosa chinensis</name>
    <name type="common">China rose</name>
    <dbReference type="NCBI Taxonomy" id="74649"/>
    <lineage>
        <taxon>Eukaryota</taxon>
        <taxon>Viridiplantae</taxon>
        <taxon>Streptophyta</taxon>
        <taxon>Embryophyta</taxon>
        <taxon>Tracheophyta</taxon>
        <taxon>Spermatophyta</taxon>
        <taxon>Magnoliopsida</taxon>
        <taxon>eudicotyledons</taxon>
        <taxon>Gunneridae</taxon>
        <taxon>Pentapetalae</taxon>
        <taxon>rosids</taxon>
        <taxon>fabids</taxon>
        <taxon>Rosales</taxon>
        <taxon>Rosaceae</taxon>
        <taxon>Rosoideae</taxon>
        <taxon>Rosoideae incertae sedis</taxon>
        <taxon>Rosa</taxon>
    </lineage>
</organism>
<feature type="compositionally biased region" description="Basic and acidic residues" evidence="7">
    <location>
        <begin position="1545"/>
        <end position="1610"/>
    </location>
</feature>
<dbReference type="EMBL" id="PDCK01000039">
    <property type="protein sequence ID" value="PRQ56244.1"/>
    <property type="molecule type" value="Genomic_DNA"/>
</dbReference>
<feature type="compositionally biased region" description="Basic and acidic residues" evidence="7">
    <location>
        <begin position="1626"/>
        <end position="1653"/>
    </location>
</feature>
<comment type="subcellular location">
    <subcellularLocation>
        <location evidence="2">Cytoplasm</location>
        <location evidence="2">Cytoskeleton</location>
        <location evidence="2">Spindle</location>
    </subcellularLocation>
    <subcellularLocation>
        <location evidence="1">Nucleus</location>
    </subcellularLocation>
</comment>
<feature type="domain" description="Inner centromere protein ARK-binding" evidence="8">
    <location>
        <begin position="1672"/>
        <end position="1720"/>
    </location>
</feature>
<feature type="compositionally biased region" description="Acidic residues" evidence="7">
    <location>
        <begin position="1672"/>
        <end position="1682"/>
    </location>
</feature>
<dbReference type="OrthoDB" id="681218at2759"/>
<gene>
    <name evidence="9" type="ORF">RchiOBHm_Chr1g0333641</name>
</gene>
<sequence>MSTTEKHWLQIFEGKQWIINKAKQQAFLFDQDLASKLIIAGIAPPPSLFSSHPDVLNHHELISEVPLPRTRRVIPFTGSHCCGFDKPVATAHYGQLTNDLCTEHCGVKKVFDVGGNVLDLPPCPISNGGCASNGVTQHHREEDPSVTSPEDERDERVSDVYHDSALTPARGTGEEVSILPQGHISDAGCAFDGVLQYHKEENPGGTSPEDQGDTRMLDIYLNPALSLARVQRSKSRQRALAIRNSTQKSCSQDKGNVDGYAGETIKCLISTPQSENVDELNENHSEVEKPKIGEFQSKEKGSDIYSGRITRSRSSGHQENSLDVSGSPCIYKSSDGIAVDSIGTLTHLSNQVIHPLELVSYCHITNDGCREGELKLGDYSSKKRTVEKDSMCANLERDEHTPKALQEFKGPSISKDVAGNSIVCRSPVEETHLNEDHHMVNTSKSSPEAQKKEGEMGLEGVGSSPNALFTFLHEEKEASVFPFLIKQAAGHPQDSLLEETGVAHPTSTNIDEGSQCLKENPVSLLPDNLRLENAEDLSCAGKTMQAQRFDFGGPSKFLELSCGAPHVECSQSENVGELNDNHSEVEKQKIGEFQIKEEGTDIYSGRITRSRSSGHQENSLNASGSPCIGRTSSGIAVDIDTVEESCLKGLSTPASKKGMQGSSSVEMPLPFMHGEKKLEEGMSITTRENCNSSLEMDFLGNCEVSAKEMDVQSGLVEALEEEFSKSRRASHDNVISSVKESFDAYTDAVPKTLLESGRTPKQKCSMIDDQTPLRVDWDRLVCSPIKEVKGSNLSTANAAIPTELVSEDCAVDSNALCNPHKSTDVDFAMVSGPGSHRILDAEILEVENPYAAFRDELRSNLAQSTVNAHISPEYVQRSASDDREVGCSESTECQIAENSKGRSFWYSMEGTSPTLKRRKIDDKRVHDLSASVALREEVLHAVKKDSMCANLEREEHSPKALQKFQGRSISQEDDGKLIVSKSPVEETHLNENHMVERSESLPEAQKKEGGMGLEGEDSSPNAPFTFLHEEKEASVFSRLIKQAAGHPLDSLLEDTGVAVPTDINIDRGSQCLKEDPICLHLQDDLRVENVEDWPCAGRTMLAKRSDSGGTSNFKELSGGAPHVESLDLTSADEAMPVLERFVIKTDDEPCSIAEEGISFDEWNLPNTALERAGILEQLCKSACMQTPVAYSLASYKLHKVQNLQQSVPTGVLEHVDLRTTFPINDNVKQLKDGNSSWSEEVGPAFYGSSYSDCLPNFSGQSSWDIKKPYSSPVGNLWDRIASSSSSSGKRVSSIPELACISEENENTDEVADTFQDGIVSEVLDCSPKRPPLADITEIPNLPASVSEAAAYTDRFSLDSVTTEFSLTGTHKSVKKKPGIQNSSKRRYNNKENQSVSRKRATGSLQNRFSKPKFSGKTSLRKGGPSLSEVEPKRNNIVSNITSFIPLVQQKQAAAALPGKRDIKVKALEAAEAAKRLAERKDNERKMKKEAMKVERARVEQENLRKLELQRKRKQEERKKIEADMAAKKREREGEDKKEKQRKRMRVEEGRREQREHEDKLRAEKVKKEIQCQASDGRRCESKDSKCNTVHKKMDKEGEHDTLRSISETDPRSSCVSANNARSGTAVHEEKSFSNFDRKEEVQSNLDKATENEKLVVQTSREQSYDISPYKESDDENDEDDDSIPNNKFIPSWASKNCLALVASRQSRTDPEVFFPPKSFPCVAEVLLL</sequence>
<dbReference type="PANTHER" id="PTHR13738">
    <property type="entry name" value="TROPONIN I"/>
    <property type="match status" value="1"/>
</dbReference>
<dbReference type="PANTHER" id="PTHR13738:SF1">
    <property type="entry name" value="TROPONIN I"/>
    <property type="match status" value="1"/>
</dbReference>